<accession>A0A179V220</accession>
<name>A0A179V220_BLAGS</name>
<proteinExistence type="predicted"/>
<dbReference type="RefSeq" id="XP_031580913.1">
    <property type="nucleotide sequence ID" value="XM_031725456.1"/>
</dbReference>
<organism evidence="1 2">
    <name type="scientific">Blastomyces gilchristii (strain SLH14081)</name>
    <name type="common">Blastomyces dermatitidis</name>
    <dbReference type="NCBI Taxonomy" id="559298"/>
    <lineage>
        <taxon>Eukaryota</taxon>
        <taxon>Fungi</taxon>
        <taxon>Dikarya</taxon>
        <taxon>Ascomycota</taxon>
        <taxon>Pezizomycotina</taxon>
        <taxon>Eurotiomycetes</taxon>
        <taxon>Eurotiomycetidae</taxon>
        <taxon>Onygenales</taxon>
        <taxon>Ajellomycetaceae</taxon>
        <taxon>Blastomyces</taxon>
    </lineage>
</organism>
<dbReference type="Proteomes" id="UP000002038">
    <property type="component" value="Unassembled WGS sequence"/>
</dbReference>
<dbReference type="AlphaFoldDB" id="A0A179V220"/>
<dbReference type="EMBL" id="GG657473">
    <property type="protein sequence ID" value="OAT13448.1"/>
    <property type="molecule type" value="Genomic_DNA"/>
</dbReference>
<evidence type="ECO:0000313" key="1">
    <source>
        <dbReference type="EMBL" id="OAT13448.1"/>
    </source>
</evidence>
<dbReference type="VEuPathDB" id="FungiDB:BDBG_17817"/>
<dbReference type="KEGG" id="bgh:BDBG_17817"/>
<evidence type="ECO:0000313" key="2">
    <source>
        <dbReference type="Proteomes" id="UP000002038"/>
    </source>
</evidence>
<protein>
    <submittedName>
        <fullName evidence="1">Uncharacterized protein</fullName>
    </submittedName>
</protein>
<sequence length="76" mass="8323">MTVREAEEELNMNKLISRRDDISLQDMMTIITAAREAEGEEEEGVTMRAVLSRSVDTAVSAFNLAFVTVMKAAAAS</sequence>
<keyword evidence="2" id="KW-1185">Reference proteome</keyword>
<dbReference type="GeneID" id="42529388"/>
<gene>
    <name evidence="1" type="ORF">BDBG_17817</name>
</gene>
<dbReference type="OrthoDB" id="4190898at2759"/>
<reference evidence="2" key="1">
    <citation type="journal article" date="2015" name="PLoS Genet.">
        <title>The dynamic genome and transcriptome of the human fungal pathogen Blastomyces and close relative Emmonsia.</title>
        <authorList>
            <person name="Munoz J.F."/>
            <person name="Gauthier G.M."/>
            <person name="Desjardins C.A."/>
            <person name="Gallo J.E."/>
            <person name="Holder J."/>
            <person name="Sullivan T.D."/>
            <person name="Marty A.J."/>
            <person name="Carmen J.C."/>
            <person name="Chen Z."/>
            <person name="Ding L."/>
            <person name="Gujja S."/>
            <person name="Magrini V."/>
            <person name="Misas E."/>
            <person name="Mitreva M."/>
            <person name="Priest M."/>
            <person name="Saif S."/>
            <person name="Whiston E.A."/>
            <person name="Young S."/>
            <person name="Zeng Q."/>
            <person name="Goldman W.E."/>
            <person name="Mardis E.R."/>
            <person name="Taylor J.W."/>
            <person name="McEwen J.G."/>
            <person name="Clay O.K."/>
            <person name="Klein B.S."/>
            <person name="Cuomo C.A."/>
        </authorList>
    </citation>
    <scope>NUCLEOTIDE SEQUENCE [LARGE SCALE GENOMIC DNA]</scope>
    <source>
        <strain evidence="2">SLH14081</strain>
    </source>
</reference>